<protein>
    <submittedName>
        <fullName evidence="2">Toll/interleukin-1 receptor domain-containing protein</fullName>
    </submittedName>
</protein>
<dbReference type="InterPro" id="IPR035897">
    <property type="entry name" value="Toll_tir_struct_dom_sf"/>
</dbReference>
<name>A0A935UIV8_9PROT</name>
<evidence type="ECO:0000313" key="2">
    <source>
        <dbReference type="EMBL" id="MBK7677045.1"/>
    </source>
</evidence>
<dbReference type="EMBL" id="JADJMH010000032">
    <property type="protein sequence ID" value="MBK7677045.1"/>
    <property type="molecule type" value="Genomic_DNA"/>
</dbReference>
<gene>
    <name evidence="2" type="ORF">IPJ27_21105</name>
</gene>
<organism evidence="2 3">
    <name type="scientific">Candidatus Accumulibacter proximus</name>
    <dbReference type="NCBI Taxonomy" id="2954385"/>
    <lineage>
        <taxon>Bacteria</taxon>
        <taxon>Pseudomonadati</taxon>
        <taxon>Pseudomonadota</taxon>
        <taxon>Betaproteobacteria</taxon>
        <taxon>Candidatus Accumulibacter</taxon>
    </lineage>
</organism>
<sequence>MQASRIFISYRREDSELAASRLAEDLRRHFASEQVFQDFASIDPGADFVDAVQRGLDTCAAVLVVIGSKWLNVVDRKGRRRLDVAGDWVRHEVGREPAPPGRVCLPRAVGPCGDARPGRSAPRTCRP</sequence>
<reference evidence="2 3" key="1">
    <citation type="submission" date="2020-10" db="EMBL/GenBank/DDBJ databases">
        <title>Connecting structure to function with the recovery of over 1000 high-quality activated sludge metagenome-assembled genomes encoding full-length rRNA genes using long-read sequencing.</title>
        <authorList>
            <person name="Singleton C.M."/>
            <person name="Petriglieri F."/>
            <person name="Kristensen J.M."/>
            <person name="Kirkegaard R.H."/>
            <person name="Michaelsen T.Y."/>
            <person name="Andersen M.H."/>
            <person name="Karst S.M."/>
            <person name="Dueholm M.S."/>
            <person name="Nielsen P.H."/>
            <person name="Albertsen M."/>
        </authorList>
    </citation>
    <scope>NUCLEOTIDE SEQUENCE [LARGE SCALE GENOMIC DNA]</scope>
    <source>
        <strain evidence="2">EsbW_18-Q3-R4-48_BATAC.285</strain>
    </source>
</reference>
<accession>A0A935UIV8</accession>
<dbReference type="InterPro" id="IPR000157">
    <property type="entry name" value="TIR_dom"/>
</dbReference>
<feature type="domain" description="TIR" evidence="1">
    <location>
        <begin position="6"/>
        <end position="73"/>
    </location>
</feature>
<dbReference type="AlphaFoldDB" id="A0A935UIV8"/>
<dbReference type="Pfam" id="PF13676">
    <property type="entry name" value="TIR_2"/>
    <property type="match status" value="1"/>
</dbReference>
<evidence type="ECO:0000259" key="1">
    <source>
        <dbReference type="Pfam" id="PF13676"/>
    </source>
</evidence>
<dbReference type="GO" id="GO:0007165">
    <property type="term" value="P:signal transduction"/>
    <property type="evidence" value="ECO:0007669"/>
    <property type="project" value="InterPro"/>
</dbReference>
<dbReference type="SUPFAM" id="SSF52200">
    <property type="entry name" value="Toll/Interleukin receptor TIR domain"/>
    <property type="match status" value="1"/>
</dbReference>
<comment type="caution">
    <text evidence="2">The sequence shown here is derived from an EMBL/GenBank/DDBJ whole genome shotgun (WGS) entry which is preliminary data.</text>
</comment>
<dbReference type="Gene3D" id="3.40.50.10140">
    <property type="entry name" value="Toll/interleukin-1 receptor homology (TIR) domain"/>
    <property type="match status" value="1"/>
</dbReference>
<dbReference type="Proteomes" id="UP000697998">
    <property type="component" value="Unassembled WGS sequence"/>
</dbReference>
<keyword evidence="2" id="KW-0675">Receptor</keyword>
<proteinExistence type="predicted"/>
<evidence type="ECO:0000313" key="3">
    <source>
        <dbReference type="Proteomes" id="UP000697998"/>
    </source>
</evidence>